<evidence type="ECO:0000313" key="6">
    <source>
        <dbReference type="EMBL" id="MBS0126194.1"/>
    </source>
</evidence>
<evidence type="ECO:0000259" key="5">
    <source>
        <dbReference type="Pfam" id="PF04357"/>
    </source>
</evidence>
<evidence type="ECO:0000313" key="7">
    <source>
        <dbReference type="Proteomes" id="UP000681356"/>
    </source>
</evidence>
<keyword evidence="3" id="KW-1133">Transmembrane helix</keyword>
<dbReference type="GO" id="GO:0009306">
    <property type="term" value="P:protein secretion"/>
    <property type="evidence" value="ECO:0007669"/>
    <property type="project" value="InterPro"/>
</dbReference>
<comment type="subcellular location">
    <subcellularLocation>
        <location evidence="1">Membrane</location>
        <topology evidence="1">Single-pass membrane protein</topology>
    </subcellularLocation>
</comment>
<dbReference type="InterPro" id="IPR007452">
    <property type="entry name" value="TamB_C"/>
</dbReference>
<evidence type="ECO:0000256" key="1">
    <source>
        <dbReference type="ARBA" id="ARBA00004167"/>
    </source>
</evidence>
<keyword evidence="7" id="KW-1185">Reference proteome</keyword>
<dbReference type="PANTHER" id="PTHR36985">
    <property type="entry name" value="TRANSLOCATION AND ASSEMBLY MODULE SUBUNIT TAMB"/>
    <property type="match status" value="1"/>
</dbReference>
<dbReference type="GO" id="GO:0097347">
    <property type="term" value="C:TAM protein secretion complex"/>
    <property type="evidence" value="ECO:0007669"/>
    <property type="project" value="TreeGrafter"/>
</dbReference>
<dbReference type="PANTHER" id="PTHR36985:SF1">
    <property type="entry name" value="TRANSLOCATION AND ASSEMBLY MODULE SUBUNIT TAMB"/>
    <property type="match status" value="1"/>
</dbReference>
<keyword evidence="4" id="KW-0472">Membrane</keyword>
<reference evidence="6" key="1">
    <citation type="submission" date="2021-04" db="EMBL/GenBank/DDBJ databases">
        <authorList>
            <person name="Yoon J."/>
        </authorList>
    </citation>
    <scope>NUCLEOTIDE SEQUENCE</scope>
    <source>
        <strain evidence="6">KMU-90</strain>
    </source>
</reference>
<evidence type="ECO:0000256" key="3">
    <source>
        <dbReference type="ARBA" id="ARBA00022989"/>
    </source>
</evidence>
<evidence type="ECO:0000256" key="4">
    <source>
        <dbReference type="ARBA" id="ARBA00023136"/>
    </source>
</evidence>
<evidence type="ECO:0000256" key="2">
    <source>
        <dbReference type="ARBA" id="ARBA00022692"/>
    </source>
</evidence>
<comment type="caution">
    <text evidence="6">The sequence shown here is derived from an EMBL/GenBank/DDBJ whole genome shotgun (WGS) entry which is preliminary data.</text>
</comment>
<dbReference type="EMBL" id="JAGTUU010000008">
    <property type="protein sequence ID" value="MBS0126194.1"/>
    <property type="molecule type" value="Genomic_DNA"/>
</dbReference>
<organism evidence="6 7">
    <name type="scientific">Thetidibacter halocola</name>
    <dbReference type="NCBI Taxonomy" id="2827239"/>
    <lineage>
        <taxon>Bacteria</taxon>
        <taxon>Pseudomonadati</taxon>
        <taxon>Pseudomonadota</taxon>
        <taxon>Alphaproteobacteria</taxon>
        <taxon>Rhodobacterales</taxon>
        <taxon>Roseobacteraceae</taxon>
        <taxon>Thetidibacter</taxon>
    </lineage>
</organism>
<proteinExistence type="predicted"/>
<name>A0A8J7WGU8_9RHOB</name>
<dbReference type="Proteomes" id="UP000681356">
    <property type="component" value="Unassembled WGS sequence"/>
</dbReference>
<dbReference type="GO" id="GO:0005886">
    <property type="term" value="C:plasma membrane"/>
    <property type="evidence" value="ECO:0007669"/>
    <property type="project" value="InterPro"/>
</dbReference>
<dbReference type="Pfam" id="PF04357">
    <property type="entry name" value="TamB"/>
    <property type="match status" value="1"/>
</dbReference>
<protein>
    <submittedName>
        <fullName evidence="6">Translocation/assembly module TamB domain-containing protein</fullName>
    </submittedName>
</protein>
<accession>A0A8J7WGU8</accession>
<keyword evidence="2" id="KW-0812">Transmembrane</keyword>
<feature type="domain" description="Translocation and assembly module TamB C-terminal" evidence="5">
    <location>
        <begin position="1055"/>
        <end position="1405"/>
    </location>
</feature>
<gene>
    <name evidence="6" type="ORF">KB874_19070</name>
</gene>
<sequence>MLLPLPLVAQQDDRGFIQAKLEDALSGPGRTVRVEGFAGALSSRATIERITVSDPEGIWLSIEDVAMIWTRTALLSGRVEIDELIAARIDLPRLPIAPPDERPSPEASGTPFSLPELPVSLRLDQLSVASVTLGPGLLGEAAELSVSGSAALAGGAGDASLDIRRLDKGGELVLQGAFDNVSRVLGLNIALQEPAGGLVARKLGLHGLPSVELDVQGEAPLTDYTANIQLKTDDTDRLAGKVTLSSNAEGAQTFAMDLGGDLAPLLAPDYRAFLGPRIALLTEGQRAPDGSLNLEIFRLSAAALTLDGAARIGADGWPQRFDLSGRIAAPQGGPVLLPISGPQTRIDGATLNARFDAAEGDAWTVQALMTGLDRADLAADRVALDATGQILRAEERVTGRLRMDGTGLSPTDAGLAQALGDAMRGAFDFDWARNAPLRLSAMDLGGADYGVTGALNIDGITDNLNPVLTPDLTLAAADLSRFAALAGLDVGGAAELAITGTAEPVTGLIDLRLTGGTTDLRTGIDRVDPLLRGAGQLVLSLIRDETGTRVDPLRLETQAARVEARGSLATGASDLRIEAALTQTADVQPGLDGPSTVTATARQAGDVWTISATGTAPGNASLGFDGTVTGNGSDRLVPDGRLRASVGRLSAYSELAGRPLSGALRLEAEGRGDVVSQLFDVTATLDGTDLAAGIAQLDPLLRGASRLEVTAVRDAAGLRVEPLRLQTPTARLQARGSLVDGASNLTLDAALDRTGDILPGLDGRTTLNATATQAGEVWTVSAIGTAPGEATISYDGTVTGDGTERLALDGRLRAAIGQLSALSQLVGRPLGGALNLTAQGSGDVLTQEFDVTAALDGTSLRSGIGQVDTLLRGASRVDLRAARTGDVLTIERLAVDATGLNGTLSGQVSPRDSALQIAASLRDLGLLVPDLPGPARLSGTAASSGGDWRVDLSGTGPGGITLAARGSVAPDASRMALDLNGVAPLALANETLRPRAINGLVRFDLAVDGPPALSSVSGTLATEDARLSLPALRNAITDLAVRVQLGASRATIDATGRLATGGDLTVRGPVTLTAPFVADLQAILRNIELREPGLFETTANGTVTVAGPLQGGARIGGRIGLEQVEARIPTVGPSYKVLDGLRHVNPPADVVRTLQFAGLSLNGAPADDAGGGGPAFPLDLTIDAPSRIFVRGRGLDAELGGSLRLTGTTADVVPQGQFDLIRGRLDLLGKRLELTEGSIGLRGSFDPVIRLAATTDVDGTAITIAIAGAASDPDLSIASAPQLPEDEVLSLLLFGRSVTEISPLQAVQLAQAVRTLSGRGDGGVLDKIRSGLKLDDLDIGTTADGVAQARIGAYISENVYTNVTVSADGESEINLNLDITPALTLRGRLGSDGDTGIGVFYEKDY</sequence>